<comment type="caution">
    <text evidence="2">The sequence shown here is derived from an EMBL/GenBank/DDBJ whole genome shotgun (WGS) entry which is preliminary data.</text>
</comment>
<gene>
    <name evidence="2" type="ORF">BN14_10862</name>
</gene>
<dbReference type="HOGENOM" id="CLU_2098506_0_0_1"/>
<dbReference type="Proteomes" id="UP000012065">
    <property type="component" value="Unassembled WGS sequence"/>
</dbReference>
<dbReference type="EMBL" id="CAOJ01016336">
    <property type="protein sequence ID" value="CCO36719.1"/>
    <property type="molecule type" value="Genomic_DNA"/>
</dbReference>
<accession>M5CBQ8</accession>
<evidence type="ECO:0000256" key="1">
    <source>
        <dbReference type="SAM" id="MobiDB-lite"/>
    </source>
</evidence>
<evidence type="ECO:0000313" key="2">
    <source>
        <dbReference type="EMBL" id="CCO36719.1"/>
    </source>
</evidence>
<evidence type="ECO:0000313" key="3">
    <source>
        <dbReference type="Proteomes" id="UP000012065"/>
    </source>
</evidence>
<name>M5CBQ8_THACB</name>
<sequence>MKDLLAQASAPGNSKGGNKDNSNSDNAGSSASNSNNDSADKIGFDNNENGPDLDEMEVESLLGTEFESDNKAYQISKEDYDEVMDMPMSEDTLIGSGEALMDETNIPGARLATCLN</sequence>
<organism evidence="2 3">
    <name type="scientific">Thanatephorus cucumeris (strain AG1-IB / isolate 7/3/14)</name>
    <name type="common">Lettuce bottom rot fungus</name>
    <name type="synonym">Rhizoctonia solani</name>
    <dbReference type="NCBI Taxonomy" id="1108050"/>
    <lineage>
        <taxon>Eukaryota</taxon>
        <taxon>Fungi</taxon>
        <taxon>Dikarya</taxon>
        <taxon>Basidiomycota</taxon>
        <taxon>Agaricomycotina</taxon>
        <taxon>Agaricomycetes</taxon>
        <taxon>Cantharellales</taxon>
        <taxon>Ceratobasidiaceae</taxon>
        <taxon>Rhizoctonia</taxon>
        <taxon>Rhizoctonia solani AG-1</taxon>
    </lineage>
</organism>
<protein>
    <submittedName>
        <fullName evidence="2">Uncharacterized protein</fullName>
    </submittedName>
</protein>
<feature type="region of interest" description="Disordered" evidence="1">
    <location>
        <begin position="1"/>
        <end position="54"/>
    </location>
</feature>
<dbReference type="AlphaFoldDB" id="M5CBQ8"/>
<proteinExistence type="predicted"/>
<reference evidence="2 3" key="1">
    <citation type="journal article" date="2013" name="J. Biotechnol.">
        <title>Establishment and interpretation of the genome sequence of the phytopathogenic fungus Rhizoctonia solani AG1-IB isolate 7/3/14.</title>
        <authorList>
            <person name="Wibberg D.W."/>
            <person name="Jelonek L.J."/>
            <person name="Rupp O.R."/>
            <person name="Hennig M.H."/>
            <person name="Eikmeyer F.E."/>
            <person name="Goesmann A.G."/>
            <person name="Hartmann A.H."/>
            <person name="Borriss R.B."/>
            <person name="Grosch R.G."/>
            <person name="Puehler A.P."/>
            <person name="Schlueter A.S."/>
        </authorList>
    </citation>
    <scope>NUCLEOTIDE SEQUENCE [LARGE SCALE GENOMIC DNA]</scope>
    <source>
        <strain evidence="3">AG1-IB / isolate 7/3/14</strain>
    </source>
</reference>
<feature type="compositionally biased region" description="Low complexity" evidence="1">
    <location>
        <begin position="19"/>
        <end position="37"/>
    </location>
</feature>